<accession>A0A8K0VAB1</accession>
<evidence type="ECO:0000313" key="4">
    <source>
        <dbReference type="EMBL" id="MBL4917301.1"/>
    </source>
</evidence>
<dbReference type="GO" id="GO:0015074">
    <property type="term" value="P:DNA integration"/>
    <property type="evidence" value="ECO:0007669"/>
    <property type="project" value="UniProtKB-KW"/>
</dbReference>
<protein>
    <submittedName>
        <fullName evidence="4">Tyrosine-type recombinase/integrase</fullName>
    </submittedName>
</protein>
<dbReference type="PROSITE" id="PS51898">
    <property type="entry name" value="TYR_RECOMBINASE"/>
    <property type="match status" value="1"/>
</dbReference>
<evidence type="ECO:0000256" key="2">
    <source>
        <dbReference type="ARBA" id="ARBA00023172"/>
    </source>
</evidence>
<name>A0A8K0VAB1_9RHOB</name>
<dbReference type="EMBL" id="JAESVN010000003">
    <property type="protein sequence ID" value="MBL4917301.1"/>
    <property type="molecule type" value="Genomic_DNA"/>
</dbReference>
<organism evidence="4 5">
    <name type="scientific">Szabonella alba</name>
    <dbReference type="NCBI Taxonomy" id="2804194"/>
    <lineage>
        <taxon>Bacteria</taxon>
        <taxon>Pseudomonadati</taxon>
        <taxon>Pseudomonadota</taxon>
        <taxon>Alphaproteobacteria</taxon>
        <taxon>Rhodobacterales</taxon>
        <taxon>Paracoccaceae</taxon>
        <taxon>Szabonella</taxon>
    </lineage>
</organism>
<dbReference type="GO" id="GO:0003677">
    <property type="term" value="F:DNA binding"/>
    <property type="evidence" value="ECO:0007669"/>
    <property type="project" value="InterPro"/>
</dbReference>
<comment type="caution">
    <text evidence="4">The sequence shown here is derived from an EMBL/GenBank/DDBJ whole genome shotgun (WGS) entry which is preliminary data.</text>
</comment>
<dbReference type="GO" id="GO:0006310">
    <property type="term" value="P:DNA recombination"/>
    <property type="evidence" value="ECO:0007669"/>
    <property type="project" value="UniProtKB-KW"/>
</dbReference>
<dbReference type="InterPro" id="IPR011010">
    <property type="entry name" value="DNA_brk_join_enz"/>
</dbReference>
<dbReference type="Proteomes" id="UP000648908">
    <property type="component" value="Unassembled WGS sequence"/>
</dbReference>
<keyword evidence="1" id="KW-0229">DNA integration</keyword>
<evidence type="ECO:0000313" key="5">
    <source>
        <dbReference type="Proteomes" id="UP000648908"/>
    </source>
</evidence>
<dbReference type="InterPro" id="IPR013762">
    <property type="entry name" value="Integrase-like_cat_sf"/>
</dbReference>
<dbReference type="InterPro" id="IPR050090">
    <property type="entry name" value="Tyrosine_recombinase_XerCD"/>
</dbReference>
<dbReference type="InterPro" id="IPR002104">
    <property type="entry name" value="Integrase_catalytic"/>
</dbReference>
<dbReference type="PANTHER" id="PTHR30349">
    <property type="entry name" value="PHAGE INTEGRASE-RELATED"/>
    <property type="match status" value="1"/>
</dbReference>
<keyword evidence="5" id="KW-1185">Reference proteome</keyword>
<dbReference type="PANTHER" id="PTHR30349:SF64">
    <property type="entry name" value="PROPHAGE INTEGRASE INTD-RELATED"/>
    <property type="match status" value="1"/>
</dbReference>
<gene>
    <name evidence="4" type="ORF">JL811_08695</name>
</gene>
<dbReference type="AlphaFoldDB" id="A0A8K0VAB1"/>
<dbReference type="Pfam" id="PF00589">
    <property type="entry name" value="Phage_integrase"/>
    <property type="match status" value="1"/>
</dbReference>
<proteinExistence type="predicted"/>
<sequence length="383" mass="43096">MKRKGCCKARARPRPWARVWLPREGRAVVQRKRQRLPAEINRVRAKLADGSVKYYFYLRGRKDARFWTDAHPNPTDPAFFAAYVEAQKLGLPKGGNLTPAMVDAYLSSAEFKSKRPRTQLDYRTWALRFAEEFKNDPAALFEEPASRGEVNEWRQKWSYSAKQFDYAGTVVTIILNWARDAGKIREHHCDRLPKAYKADRAEVVWTQDDIAAFTAKAPAWAARILLTACETGLRPGDLIRLSRSHIEDTPAGRRIRIKTNKRGQVAHIPVLPRMAAVIDATPKDQLLILLNVNGRPLTESRASQVVREWRDKAGLSETLRLQDARGTAATRLLNAGLTLAQIASFMGWGLRHAQNVIEHYARIAPGESDTVLAALTAAKRGGA</sequence>
<evidence type="ECO:0000259" key="3">
    <source>
        <dbReference type="PROSITE" id="PS51898"/>
    </source>
</evidence>
<feature type="domain" description="Tyr recombinase" evidence="3">
    <location>
        <begin position="191"/>
        <end position="373"/>
    </location>
</feature>
<dbReference type="SUPFAM" id="SSF56349">
    <property type="entry name" value="DNA breaking-rejoining enzymes"/>
    <property type="match status" value="1"/>
</dbReference>
<keyword evidence="2" id="KW-0233">DNA recombination</keyword>
<reference evidence="4" key="1">
    <citation type="submission" date="2021-01" db="EMBL/GenBank/DDBJ databases">
        <title>Tabrizicola alba sp. nov. a motile alkaliphilic bacterium isolated from a soda lake.</title>
        <authorList>
            <person name="Szuroczki S."/>
            <person name="Abbaszade G."/>
            <person name="Schumann P."/>
            <person name="Toth E."/>
        </authorList>
    </citation>
    <scope>NUCLEOTIDE SEQUENCE</scope>
    <source>
        <strain evidence="4">DMG-N-6</strain>
    </source>
</reference>
<dbReference type="Gene3D" id="1.10.443.10">
    <property type="entry name" value="Intergrase catalytic core"/>
    <property type="match status" value="1"/>
</dbReference>
<evidence type="ECO:0000256" key="1">
    <source>
        <dbReference type="ARBA" id="ARBA00022908"/>
    </source>
</evidence>